<dbReference type="RefSeq" id="WP_015956535.1">
    <property type="nucleotide sequence ID" value="NC_011729.1"/>
</dbReference>
<evidence type="ECO:0000313" key="3">
    <source>
        <dbReference type="Proteomes" id="UP000002384"/>
    </source>
</evidence>
<dbReference type="PANTHER" id="PTHR45947:SF3">
    <property type="entry name" value="SULFOQUINOVOSYL TRANSFERASE SQD2"/>
    <property type="match status" value="1"/>
</dbReference>
<dbReference type="Proteomes" id="UP000002384">
    <property type="component" value="Chromosome"/>
</dbReference>
<dbReference type="HOGENOM" id="CLU_009583_35_1_3"/>
<dbReference type="KEGG" id="cyc:PCC7424_4590"/>
<dbReference type="eggNOG" id="COG0438">
    <property type="taxonomic scope" value="Bacteria"/>
</dbReference>
<protein>
    <submittedName>
        <fullName evidence="2">Glycosyl transferase group 1</fullName>
    </submittedName>
</protein>
<evidence type="ECO:0000313" key="2">
    <source>
        <dbReference type="EMBL" id="ACK72952.1"/>
    </source>
</evidence>
<keyword evidence="2" id="KW-0808">Transferase</keyword>
<feature type="domain" description="Glycosyl transferase family 1" evidence="1">
    <location>
        <begin position="272"/>
        <end position="426"/>
    </location>
</feature>
<dbReference type="GO" id="GO:0016757">
    <property type="term" value="F:glycosyltransferase activity"/>
    <property type="evidence" value="ECO:0007669"/>
    <property type="project" value="InterPro"/>
</dbReference>
<dbReference type="EMBL" id="CP001291">
    <property type="protein sequence ID" value="ACK72952.1"/>
    <property type="molecule type" value="Genomic_DNA"/>
</dbReference>
<sequence length="462" mass="51941">MKIIQTATRYFPEKCGGIQIHLNEVSQYIKKEGVEIKIAAAQNKLREDFYSYEGIDVYRYPVFPHPKSEPNHGAEPHGGFEYFANWLKQQQADIYHQHQWTPQCGLPHLRLAKELGMATVVSVRLPEIFCQRKTSMFKDQQACDGKIDLTRCSYCCGVPESLGTKAVENLSKIPMPMSVKVEGLHRYLTTNIPSVSAVGKPLLSPLSIPTFVAARQMGLQEMAKYADTIVAMSQWVLDALLINGIPKEKLYLLKHGIPDTFPKPKISISTNSDSPLKIVFLGRWALPKGIHILVEAIKSLPLDVPIELTIFGIPQDESYYQEMIYRIGNDHRFKIAQALKNEEVSSTLSQFDVLAAPSQWLETGPMVVLEAFASGLPVVGSNLGGIAEKVTHNVDGLLVLHDDSQAWAEAFRKLALDRDLLSRLRQGIKPVRSIRMEALDSIDLYKKIMNRKVYRFQPSLVN</sequence>
<dbReference type="PANTHER" id="PTHR45947">
    <property type="entry name" value="SULFOQUINOVOSYL TRANSFERASE SQD2"/>
    <property type="match status" value="1"/>
</dbReference>
<accession>B7KAH8</accession>
<name>B7KAH8_GLOC7</name>
<dbReference type="Pfam" id="PF00534">
    <property type="entry name" value="Glycos_transf_1"/>
    <property type="match status" value="1"/>
</dbReference>
<evidence type="ECO:0000259" key="1">
    <source>
        <dbReference type="Pfam" id="PF00534"/>
    </source>
</evidence>
<keyword evidence="3" id="KW-1185">Reference proteome</keyword>
<dbReference type="Gene3D" id="3.40.50.2000">
    <property type="entry name" value="Glycogen Phosphorylase B"/>
    <property type="match status" value="3"/>
</dbReference>
<dbReference type="OrthoDB" id="9815550at2"/>
<proteinExistence type="predicted"/>
<dbReference type="STRING" id="65393.PCC7424_4590"/>
<dbReference type="SUPFAM" id="SSF53756">
    <property type="entry name" value="UDP-Glycosyltransferase/glycogen phosphorylase"/>
    <property type="match status" value="1"/>
</dbReference>
<reference evidence="3" key="1">
    <citation type="journal article" date="2011" name="MBio">
        <title>Novel metabolic attributes of the genus Cyanothece, comprising a group of unicellular nitrogen-fixing Cyanobacteria.</title>
        <authorList>
            <person name="Bandyopadhyay A."/>
            <person name="Elvitigala T."/>
            <person name="Welsh E."/>
            <person name="Stockel J."/>
            <person name="Liberton M."/>
            <person name="Min H."/>
            <person name="Sherman L.A."/>
            <person name="Pakrasi H.B."/>
        </authorList>
    </citation>
    <scope>NUCLEOTIDE SEQUENCE [LARGE SCALE GENOMIC DNA]</scope>
    <source>
        <strain evidence="3">PCC 7424</strain>
    </source>
</reference>
<gene>
    <name evidence="2" type="ordered locus">PCC7424_4590</name>
</gene>
<organism evidence="2 3">
    <name type="scientific">Gloeothece citriformis (strain PCC 7424)</name>
    <name type="common">Cyanothece sp. (strain PCC 7424)</name>
    <dbReference type="NCBI Taxonomy" id="65393"/>
    <lineage>
        <taxon>Bacteria</taxon>
        <taxon>Bacillati</taxon>
        <taxon>Cyanobacteriota</taxon>
        <taxon>Cyanophyceae</taxon>
        <taxon>Oscillatoriophycideae</taxon>
        <taxon>Chroococcales</taxon>
        <taxon>Aphanothecaceae</taxon>
        <taxon>Gloeothece</taxon>
        <taxon>Gloeothece citriformis</taxon>
    </lineage>
</organism>
<dbReference type="AlphaFoldDB" id="B7KAH8"/>
<dbReference type="InterPro" id="IPR001296">
    <property type="entry name" value="Glyco_trans_1"/>
</dbReference>
<dbReference type="InterPro" id="IPR050194">
    <property type="entry name" value="Glycosyltransferase_grp1"/>
</dbReference>
<dbReference type="CAZy" id="GT4">
    <property type="family name" value="Glycosyltransferase Family 4"/>
</dbReference>